<dbReference type="Proteomes" id="UP000075243">
    <property type="component" value="Chromosome 10"/>
</dbReference>
<dbReference type="Gene3D" id="2.40.70.10">
    <property type="entry name" value="Acid Proteases"/>
    <property type="match status" value="1"/>
</dbReference>
<evidence type="ECO:0000313" key="1">
    <source>
        <dbReference type="EMBL" id="KYP60183.1"/>
    </source>
</evidence>
<reference evidence="1 2" key="1">
    <citation type="journal article" date="2012" name="Nat. Biotechnol.">
        <title>Draft genome sequence of pigeonpea (Cajanus cajan), an orphan legume crop of resource-poor farmers.</title>
        <authorList>
            <person name="Varshney R.K."/>
            <person name="Chen W."/>
            <person name="Li Y."/>
            <person name="Bharti A.K."/>
            <person name="Saxena R.K."/>
            <person name="Schlueter J.A."/>
            <person name="Donoghue M.T."/>
            <person name="Azam S."/>
            <person name="Fan G."/>
            <person name="Whaley A.M."/>
            <person name="Farmer A.D."/>
            <person name="Sheridan J."/>
            <person name="Iwata A."/>
            <person name="Tuteja R."/>
            <person name="Penmetsa R.V."/>
            <person name="Wu W."/>
            <person name="Upadhyaya H.D."/>
            <person name="Yang S.P."/>
            <person name="Shah T."/>
            <person name="Saxena K.B."/>
            <person name="Michael T."/>
            <person name="McCombie W.R."/>
            <person name="Yang B."/>
            <person name="Zhang G."/>
            <person name="Yang H."/>
            <person name="Wang J."/>
            <person name="Spillane C."/>
            <person name="Cook D.R."/>
            <person name="May G.D."/>
            <person name="Xu X."/>
            <person name="Jackson S.A."/>
        </authorList>
    </citation>
    <scope>NUCLEOTIDE SEQUENCE [LARGE SCALE GENOMIC DNA]</scope>
    <source>
        <strain evidence="2">cv. Asha</strain>
    </source>
</reference>
<dbReference type="Pfam" id="PF08284">
    <property type="entry name" value="RVP_2"/>
    <property type="match status" value="1"/>
</dbReference>
<dbReference type="SUPFAM" id="SSF50630">
    <property type="entry name" value="Acid proteases"/>
    <property type="match status" value="1"/>
</dbReference>
<organism evidence="1 2">
    <name type="scientific">Cajanus cajan</name>
    <name type="common">Pigeon pea</name>
    <name type="synonym">Cajanus indicus</name>
    <dbReference type="NCBI Taxonomy" id="3821"/>
    <lineage>
        <taxon>Eukaryota</taxon>
        <taxon>Viridiplantae</taxon>
        <taxon>Streptophyta</taxon>
        <taxon>Embryophyta</taxon>
        <taxon>Tracheophyta</taxon>
        <taxon>Spermatophyta</taxon>
        <taxon>Magnoliopsida</taxon>
        <taxon>eudicotyledons</taxon>
        <taxon>Gunneridae</taxon>
        <taxon>Pentapetalae</taxon>
        <taxon>rosids</taxon>
        <taxon>fabids</taxon>
        <taxon>Fabales</taxon>
        <taxon>Fabaceae</taxon>
        <taxon>Papilionoideae</taxon>
        <taxon>50 kb inversion clade</taxon>
        <taxon>NPAAA clade</taxon>
        <taxon>indigoferoid/millettioid clade</taxon>
        <taxon>Phaseoleae</taxon>
        <taxon>Cajanus</taxon>
    </lineage>
</organism>
<name>A0A151SZG5_CAJCA</name>
<gene>
    <name evidence="1" type="ORF">KK1_015634</name>
</gene>
<dbReference type="CDD" id="cd00303">
    <property type="entry name" value="retropepsin_like"/>
    <property type="match status" value="1"/>
</dbReference>
<dbReference type="Gramene" id="C.cajan_15193.t">
    <property type="protein sequence ID" value="C.cajan_15193.t.cds1"/>
    <property type="gene ID" value="C.cajan_15193"/>
</dbReference>
<evidence type="ECO:0000313" key="2">
    <source>
        <dbReference type="Proteomes" id="UP000075243"/>
    </source>
</evidence>
<protein>
    <submittedName>
        <fullName evidence="1">Uncharacterized protein</fullName>
    </submittedName>
</protein>
<dbReference type="EMBL" id="CM003612">
    <property type="protein sequence ID" value="KYP60183.1"/>
    <property type="molecule type" value="Genomic_DNA"/>
</dbReference>
<sequence length="146" mass="16278">MHNIVSLTTRRSLKIWGRIRVSRVVVLVDCGVTHSFISKELVEKMGPLAKDTSPYVVEVGDGHKIKSNGVCEGIKLEVQDFTIIRDFFLFGLGEVDVVLGLEWLVGLGDFTANFDKLTFTIKVGEKKQTLKGEPELTKSITLMKII</sequence>
<dbReference type="InterPro" id="IPR021109">
    <property type="entry name" value="Peptidase_aspartic_dom_sf"/>
</dbReference>
<keyword evidence="2" id="KW-1185">Reference proteome</keyword>
<dbReference type="AlphaFoldDB" id="A0A151SZG5"/>
<accession>A0A151SZG5</accession>
<proteinExistence type="predicted"/>
<dbReference type="OMA" id="ERTFRHN"/>